<keyword evidence="2" id="KW-1185">Reference proteome</keyword>
<evidence type="ECO:0000313" key="1">
    <source>
        <dbReference type="EMBL" id="KAJ7382264.1"/>
    </source>
</evidence>
<dbReference type="EMBL" id="MU825931">
    <property type="protein sequence ID" value="KAJ7382264.1"/>
    <property type="molecule type" value="Genomic_DNA"/>
</dbReference>
<name>A0A9W9ZJV3_9CNID</name>
<accession>A0A9W9ZJV3</accession>
<reference evidence="1" key="1">
    <citation type="submission" date="2023-01" db="EMBL/GenBank/DDBJ databases">
        <title>Genome assembly of the deep-sea coral Lophelia pertusa.</title>
        <authorList>
            <person name="Herrera S."/>
            <person name="Cordes E."/>
        </authorList>
    </citation>
    <scope>NUCLEOTIDE SEQUENCE</scope>
    <source>
        <strain evidence="1">USNM1676648</strain>
        <tissue evidence="1">Polyp</tissue>
    </source>
</reference>
<evidence type="ECO:0000313" key="2">
    <source>
        <dbReference type="Proteomes" id="UP001163046"/>
    </source>
</evidence>
<dbReference type="AlphaFoldDB" id="A0A9W9ZJV3"/>
<sequence length="254" mass="28122">MDLVFICEMDGFQHGSGPFILKQIVMLPLQGGPPATYTFATDFLLDEPQASQATFRYATRHLHGLPMALPSFDYASRADVIISYLKNRAYRYLESSSDYNDSSCPGILLLCKGEQKCKFLQDLLNTTDGVLQHLEVQDLTVYNCPNAHSMVRCRSSTGAQAAVFGAWIRERFPDSLPAILANLPDIHWSTGTMNTAHGSRSKTIYHVMIFNNAMHAIQEALLELAEEVANHGILIDGHEFSETNGSSSDGDDDE</sequence>
<organism evidence="1 2">
    <name type="scientific">Desmophyllum pertusum</name>
    <dbReference type="NCBI Taxonomy" id="174260"/>
    <lineage>
        <taxon>Eukaryota</taxon>
        <taxon>Metazoa</taxon>
        <taxon>Cnidaria</taxon>
        <taxon>Anthozoa</taxon>
        <taxon>Hexacorallia</taxon>
        <taxon>Scleractinia</taxon>
        <taxon>Caryophylliina</taxon>
        <taxon>Caryophylliidae</taxon>
        <taxon>Desmophyllum</taxon>
    </lineage>
</organism>
<protein>
    <submittedName>
        <fullName evidence="1">Uncharacterized protein</fullName>
    </submittedName>
</protein>
<gene>
    <name evidence="1" type="ORF">OS493_036167</name>
</gene>
<comment type="caution">
    <text evidence="1">The sequence shown here is derived from an EMBL/GenBank/DDBJ whole genome shotgun (WGS) entry which is preliminary data.</text>
</comment>
<proteinExistence type="predicted"/>
<dbReference type="Proteomes" id="UP001163046">
    <property type="component" value="Unassembled WGS sequence"/>
</dbReference>